<keyword evidence="5" id="KW-1185">Reference proteome</keyword>
<keyword evidence="2" id="KW-0716">Sensory transduction</keyword>
<dbReference type="Pfam" id="PF00339">
    <property type="entry name" value="Arrestin_N"/>
    <property type="match status" value="1"/>
</dbReference>
<gene>
    <name evidence="4" type="ORF">CLUMA_CG015340</name>
</gene>
<dbReference type="GO" id="GO:0005737">
    <property type="term" value="C:cytoplasm"/>
    <property type="evidence" value="ECO:0007669"/>
    <property type="project" value="TreeGrafter"/>
</dbReference>
<dbReference type="Pfam" id="PF02752">
    <property type="entry name" value="Arrestin_C"/>
    <property type="match status" value="1"/>
</dbReference>
<dbReference type="InterPro" id="IPR050357">
    <property type="entry name" value="Arrestin_domain-protein"/>
</dbReference>
<dbReference type="PANTHER" id="PTHR11188:SF167">
    <property type="entry name" value="ARRESTIN C-TERMINAL-LIKE DOMAIN-CONTAINING PROTEIN-RELATED"/>
    <property type="match status" value="1"/>
</dbReference>
<dbReference type="InterPro" id="IPR014756">
    <property type="entry name" value="Ig_E-set"/>
</dbReference>
<protein>
    <submittedName>
        <fullName evidence="4">CLUMA_CG015340, isoform A</fullName>
    </submittedName>
</protein>
<dbReference type="InterPro" id="IPR011021">
    <property type="entry name" value="Arrestin-like_N"/>
</dbReference>
<accession>A0A1J1INN2</accession>
<dbReference type="AlphaFoldDB" id="A0A1J1INN2"/>
<organism evidence="4 5">
    <name type="scientific">Clunio marinus</name>
    <dbReference type="NCBI Taxonomy" id="568069"/>
    <lineage>
        <taxon>Eukaryota</taxon>
        <taxon>Metazoa</taxon>
        <taxon>Ecdysozoa</taxon>
        <taxon>Arthropoda</taxon>
        <taxon>Hexapoda</taxon>
        <taxon>Insecta</taxon>
        <taxon>Pterygota</taxon>
        <taxon>Neoptera</taxon>
        <taxon>Endopterygota</taxon>
        <taxon>Diptera</taxon>
        <taxon>Nematocera</taxon>
        <taxon>Chironomoidea</taxon>
        <taxon>Chironomidae</taxon>
        <taxon>Clunio</taxon>
    </lineage>
</organism>
<sequence>MVYCKINLENNVNAVYKPGDRLKGTIELFLQQPIKIRGFYFVLLGRAKCHWTEGRDHFKGENFYLNSKTYLFGGPNAEAREVDKGTHRFGFSRELPSLIPGSFESPIGYIKYHIEAFLDVPSDINEKFLSPFKVVRNDNLNNDPSLSREETKWFELSCVGSEPLLIDLSLPQSGYIPGEEITLTVKIDNQSNYLMTRCILYLKKIIKYKSDRKTKKIEILLTSKESSKGVPPKSSVELIESVIVPEGVEFSNSKYCDVIQISYLLTFEVISPSVSGDIKITFPLTIGAIPLAIGTFQPLRTRHSQPSVPRLATIQRNNQNSVAAANRYEDPPPSFEEAIRNCPRSSAPLYYEEDFS</sequence>
<evidence type="ECO:0000256" key="1">
    <source>
        <dbReference type="ARBA" id="ARBA00005298"/>
    </source>
</evidence>
<comment type="similarity">
    <text evidence="1">Belongs to the arrestin family.</text>
</comment>
<name>A0A1J1INN2_9DIPT</name>
<dbReference type="Proteomes" id="UP000183832">
    <property type="component" value="Unassembled WGS sequence"/>
</dbReference>
<feature type="domain" description="Arrestin C-terminal-like" evidence="3">
    <location>
        <begin position="160"/>
        <end position="291"/>
    </location>
</feature>
<dbReference type="SUPFAM" id="SSF81296">
    <property type="entry name" value="E set domains"/>
    <property type="match status" value="2"/>
</dbReference>
<dbReference type="GO" id="GO:0015031">
    <property type="term" value="P:protein transport"/>
    <property type="evidence" value="ECO:0007669"/>
    <property type="project" value="TreeGrafter"/>
</dbReference>
<evidence type="ECO:0000313" key="5">
    <source>
        <dbReference type="Proteomes" id="UP000183832"/>
    </source>
</evidence>
<dbReference type="SMART" id="SM01017">
    <property type="entry name" value="Arrestin_C"/>
    <property type="match status" value="1"/>
</dbReference>
<dbReference type="InterPro" id="IPR014752">
    <property type="entry name" value="Arrestin-like_C"/>
</dbReference>
<dbReference type="STRING" id="568069.A0A1J1INN2"/>
<dbReference type="Gene3D" id="2.60.40.640">
    <property type="match status" value="2"/>
</dbReference>
<proteinExistence type="inferred from homology"/>
<evidence type="ECO:0000313" key="4">
    <source>
        <dbReference type="EMBL" id="CRL01839.1"/>
    </source>
</evidence>
<reference evidence="4 5" key="1">
    <citation type="submission" date="2015-04" db="EMBL/GenBank/DDBJ databases">
        <authorList>
            <person name="Syromyatnikov M.Y."/>
            <person name="Popov V.N."/>
        </authorList>
    </citation>
    <scope>NUCLEOTIDE SEQUENCE [LARGE SCALE GENOMIC DNA]</scope>
</reference>
<evidence type="ECO:0000259" key="3">
    <source>
        <dbReference type="SMART" id="SM01017"/>
    </source>
</evidence>
<dbReference type="InterPro" id="IPR011022">
    <property type="entry name" value="Arrestin_C-like"/>
</dbReference>
<dbReference type="PANTHER" id="PTHR11188">
    <property type="entry name" value="ARRESTIN DOMAIN CONTAINING PROTEIN"/>
    <property type="match status" value="1"/>
</dbReference>
<dbReference type="EMBL" id="CVRI01000057">
    <property type="protein sequence ID" value="CRL01839.1"/>
    <property type="molecule type" value="Genomic_DNA"/>
</dbReference>
<evidence type="ECO:0000256" key="2">
    <source>
        <dbReference type="ARBA" id="ARBA00022606"/>
    </source>
</evidence>